<proteinExistence type="predicted"/>
<dbReference type="HOGENOM" id="CLU_823906_0_0_1"/>
<keyword evidence="3" id="KW-1185">Reference proteome</keyword>
<dbReference type="RefSeq" id="XP_002910446.1">
    <property type="nucleotide sequence ID" value="XM_002910400.1"/>
</dbReference>
<dbReference type="EMBL" id="AACS02000010">
    <property type="protein sequence ID" value="EFI26952.1"/>
    <property type="molecule type" value="Genomic_DNA"/>
</dbReference>
<evidence type="ECO:0000313" key="3">
    <source>
        <dbReference type="Proteomes" id="UP000001861"/>
    </source>
</evidence>
<dbReference type="Proteomes" id="UP000001861">
    <property type="component" value="Unassembled WGS sequence"/>
</dbReference>
<evidence type="ECO:0000256" key="1">
    <source>
        <dbReference type="SAM" id="MobiDB-lite"/>
    </source>
</evidence>
<organism evidence="2 3">
    <name type="scientific">Coprinopsis cinerea (strain Okayama-7 / 130 / ATCC MYA-4618 / FGSC 9003)</name>
    <name type="common">Inky cap fungus</name>
    <name type="synonym">Hormographiella aspergillata</name>
    <dbReference type="NCBI Taxonomy" id="240176"/>
    <lineage>
        <taxon>Eukaryota</taxon>
        <taxon>Fungi</taxon>
        <taxon>Dikarya</taxon>
        <taxon>Basidiomycota</taxon>
        <taxon>Agaricomycotina</taxon>
        <taxon>Agaricomycetes</taxon>
        <taxon>Agaricomycetidae</taxon>
        <taxon>Agaricales</taxon>
        <taxon>Agaricineae</taxon>
        <taxon>Psathyrellaceae</taxon>
        <taxon>Coprinopsis</taxon>
    </lineage>
</organism>
<feature type="region of interest" description="Disordered" evidence="1">
    <location>
        <begin position="105"/>
        <end position="127"/>
    </location>
</feature>
<protein>
    <submittedName>
        <fullName evidence="2">Uncharacterized protein</fullName>
    </submittedName>
</protein>
<name>D6RQ32_COPC7</name>
<dbReference type="GeneID" id="9378366"/>
<reference evidence="2 3" key="1">
    <citation type="journal article" date="2010" name="Proc. Natl. Acad. Sci. U.S.A.">
        <title>Insights into evolution of multicellular fungi from the assembled chromosomes of the mushroom Coprinopsis cinerea (Coprinus cinereus).</title>
        <authorList>
            <person name="Stajich J.E."/>
            <person name="Wilke S.K."/>
            <person name="Ahren D."/>
            <person name="Au C.H."/>
            <person name="Birren B.W."/>
            <person name="Borodovsky M."/>
            <person name="Burns C."/>
            <person name="Canback B."/>
            <person name="Casselton L.A."/>
            <person name="Cheng C.K."/>
            <person name="Deng J."/>
            <person name="Dietrich F.S."/>
            <person name="Fargo D.C."/>
            <person name="Farman M.L."/>
            <person name="Gathman A.C."/>
            <person name="Goldberg J."/>
            <person name="Guigo R."/>
            <person name="Hoegger P.J."/>
            <person name="Hooker J.B."/>
            <person name="Huggins A."/>
            <person name="James T.Y."/>
            <person name="Kamada T."/>
            <person name="Kilaru S."/>
            <person name="Kodira C."/>
            <person name="Kues U."/>
            <person name="Kupfer D."/>
            <person name="Kwan H.S."/>
            <person name="Lomsadze A."/>
            <person name="Li W."/>
            <person name="Lilly W.W."/>
            <person name="Ma L.J."/>
            <person name="Mackey A.J."/>
            <person name="Manning G."/>
            <person name="Martin F."/>
            <person name="Muraguchi H."/>
            <person name="Natvig D.O."/>
            <person name="Palmerini H."/>
            <person name="Ramesh M.A."/>
            <person name="Rehmeyer C.J."/>
            <person name="Roe B.A."/>
            <person name="Shenoy N."/>
            <person name="Stanke M."/>
            <person name="Ter-Hovhannisyan V."/>
            <person name="Tunlid A."/>
            <person name="Velagapudi R."/>
            <person name="Vision T.J."/>
            <person name="Zeng Q."/>
            <person name="Zolan M.E."/>
            <person name="Pukkila P.J."/>
        </authorList>
    </citation>
    <scope>NUCLEOTIDE SEQUENCE [LARGE SCALE GENOMIC DNA]</scope>
    <source>
        <strain evidence="3">Okayama-7 / 130 / ATCC MYA-4618 / FGSC 9003</strain>
    </source>
</reference>
<dbReference type="VEuPathDB" id="FungiDB:CC1G_15353"/>
<dbReference type="KEGG" id="cci:CC1G_15353"/>
<dbReference type="InParanoid" id="D6RQ32"/>
<sequence>MDPQIPPPPPRISNLAAFSEYFAEIVTDGEHELSQRVCEGSSALNVPTSVSHDVVKSVATVTQWPPGPSIGDAWFSSEIRRDQGFRIVQPANLYRDHAFARVGMSGVPQGNSHRRLTPPIPRDDSPPRYVTVVQQGYSHIDLPLVQARQKYIQESRSSTVRSTILPAVVESLSRVAASLRQSADQFKVIMNLGAPEEVPVPVNPPLDIPAIERVIQDLEQVTSGSIEPEKDAKRNLVASRYQSDTRNHPAIDDLLTLILAYKEKNEELARIHHNFQLAVKAEAEKMIADSVKRLEAQRSKALFDFDHSSSGHRRLSDTIATSLLSEVLERNPRANSI</sequence>
<gene>
    <name evidence="2" type="ORF">CC1G_15353</name>
</gene>
<accession>D6RQ32</accession>
<evidence type="ECO:0000313" key="2">
    <source>
        <dbReference type="EMBL" id="EFI26952.1"/>
    </source>
</evidence>
<comment type="caution">
    <text evidence="2">The sequence shown here is derived from an EMBL/GenBank/DDBJ whole genome shotgun (WGS) entry which is preliminary data.</text>
</comment>
<dbReference type="AlphaFoldDB" id="D6RQ32"/>